<comment type="caution">
    <text evidence="6">The sequence shown here is derived from an EMBL/GenBank/DDBJ whole genome shotgun (WGS) entry which is preliminary data.</text>
</comment>
<dbReference type="SUPFAM" id="SSF46894">
    <property type="entry name" value="C-terminal effector domain of the bipartite response regulators"/>
    <property type="match status" value="1"/>
</dbReference>
<keyword evidence="1" id="KW-0805">Transcription regulation</keyword>
<dbReference type="Proteomes" id="UP001596513">
    <property type="component" value="Unassembled WGS sequence"/>
</dbReference>
<evidence type="ECO:0000256" key="3">
    <source>
        <dbReference type="ARBA" id="ARBA00023163"/>
    </source>
</evidence>
<dbReference type="InterPro" id="IPR016032">
    <property type="entry name" value="Sig_transdc_resp-reg_C-effctor"/>
</dbReference>
<evidence type="ECO:0000313" key="7">
    <source>
        <dbReference type="Proteomes" id="UP001596513"/>
    </source>
</evidence>
<evidence type="ECO:0000256" key="4">
    <source>
        <dbReference type="SAM" id="MobiDB-lite"/>
    </source>
</evidence>
<feature type="region of interest" description="Disordered" evidence="4">
    <location>
        <begin position="31"/>
        <end position="54"/>
    </location>
</feature>
<accession>A0ABW2U7U4</accession>
<keyword evidence="2" id="KW-0238">DNA-binding</keyword>
<dbReference type="PROSITE" id="PS50043">
    <property type="entry name" value="HTH_LUXR_2"/>
    <property type="match status" value="1"/>
</dbReference>
<dbReference type="InterPro" id="IPR000792">
    <property type="entry name" value="Tscrpt_reg_LuxR_C"/>
</dbReference>
<organism evidence="6 7">
    <name type="scientific">Hymenobacter humi</name>
    <dbReference type="NCBI Taxonomy" id="1411620"/>
    <lineage>
        <taxon>Bacteria</taxon>
        <taxon>Pseudomonadati</taxon>
        <taxon>Bacteroidota</taxon>
        <taxon>Cytophagia</taxon>
        <taxon>Cytophagales</taxon>
        <taxon>Hymenobacteraceae</taxon>
        <taxon>Hymenobacter</taxon>
    </lineage>
</organism>
<evidence type="ECO:0000313" key="6">
    <source>
        <dbReference type="EMBL" id="MFC7669560.1"/>
    </source>
</evidence>
<dbReference type="PANTHER" id="PTHR44688:SF16">
    <property type="entry name" value="DNA-BINDING TRANSCRIPTIONAL ACTIVATOR DEVR_DOSR"/>
    <property type="match status" value="1"/>
</dbReference>
<gene>
    <name evidence="6" type="ORF">ACFQT0_20990</name>
</gene>
<evidence type="ECO:0000256" key="1">
    <source>
        <dbReference type="ARBA" id="ARBA00023015"/>
    </source>
</evidence>
<reference evidence="7" key="1">
    <citation type="journal article" date="2019" name="Int. J. Syst. Evol. Microbiol.">
        <title>The Global Catalogue of Microorganisms (GCM) 10K type strain sequencing project: providing services to taxonomists for standard genome sequencing and annotation.</title>
        <authorList>
            <consortium name="The Broad Institute Genomics Platform"/>
            <consortium name="The Broad Institute Genome Sequencing Center for Infectious Disease"/>
            <person name="Wu L."/>
            <person name="Ma J."/>
        </authorList>
    </citation>
    <scope>NUCLEOTIDE SEQUENCE [LARGE SCALE GENOMIC DNA]</scope>
    <source>
        <strain evidence="7">JCM 19635</strain>
    </source>
</reference>
<dbReference type="Gene3D" id="1.10.10.10">
    <property type="entry name" value="Winged helix-like DNA-binding domain superfamily/Winged helix DNA-binding domain"/>
    <property type="match status" value="1"/>
</dbReference>
<dbReference type="RefSeq" id="WP_380206093.1">
    <property type="nucleotide sequence ID" value="NZ_JBHTEK010000001.1"/>
</dbReference>
<evidence type="ECO:0000259" key="5">
    <source>
        <dbReference type="PROSITE" id="PS50043"/>
    </source>
</evidence>
<feature type="domain" description="HTH luxR-type" evidence="5">
    <location>
        <begin position="1"/>
        <end position="54"/>
    </location>
</feature>
<keyword evidence="7" id="KW-1185">Reference proteome</keyword>
<name>A0ABW2U7U4_9BACT</name>
<dbReference type="Pfam" id="PF00196">
    <property type="entry name" value="GerE"/>
    <property type="match status" value="1"/>
</dbReference>
<protein>
    <submittedName>
        <fullName evidence="6">Response regulator transcription factor</fullName>
    </submittedName>
</protein>
<dbReference type="PANTHER" id="PTHR44688">
    <property type="entry name" value="DNA-BINDING TRANSCRIPTIONAL ACTIVATOR DEVR_DOSR"/>
    <property type="match status" value="1"/>
</dbReference>
<dbReference type="PRINTS" id="PR00038">
    <property type="entry name" value="HTHLUXR"/>
</dbReference>
<dbReference type="InterPro" id="IPR036388">
    <property type="entry name" value="WH-like_DNA-bd_sf"/>
</dbReference>
<dbReference type="CDD" id="cd06170">
    <property type="entry name" value="LuxR_C_like"/>
    <property type="match status" value="1"/>
</dbReference>
<evidence type="ECO:0000256" key="2">
    <source>
        <dbReference type="ARBA" id="ARBA00023125"/>
    </source>
</evidence>
<keyword evidence="3" id="KW-0804">Transcription</keyword>
<dbReference type="SMART" id="SM00421">
    <property type="entry name" value="HTH_LUXR"/>
    <property type="match status" value="1"/>
</dbReference>
<proteinExistence type="predicted"/>
<dbReference type="EMBL" id="JBHTEK010000001">
    <property type="protein sequence ID" value="MFC7669560.1"/>
    <property type="molecule type" value="Genomic_DNA"/>
</dbReference>
<sequence length="54" mass="6386">MEVLQLIAEGLTNAEIADQLFTSKRTVETHRQNILEKPRPKTRRRWLKSPWPMA</sequence>